<evidence type="ECO:0000256" key="14">
    <source>
        <dbReference type="ARBA" id="ARBA00023180"/>
    </source>
</evidence>
<dbReference type="HOGENOM" id="CLU_005688_2_1_1"/>
<keyword evidence="9" id="KW-0862">Zinc</keyword>
<evidence type="ECO:0000256" key="5">
    <source>
        <dbReference type="ARBA" id="ARBA00022670"/>
    </source>
</evidence>
<evidence type="ECO:0000256" key="4">
    <source>
        <dbReference type="ARBA" id="ARBA00022645"/>
    </source>
</evidence>
<dbReference type="GO" id="GO:0016020">
    <property type="term" value="C:membrane"/>
    <property type="evidence" value="ECO:0007669"/>
    <property type="project" value="UniProtKB-SubCell"/>
</dbReference>
<evidence type="ECO:0000256" key="11">
    <source>
        <dbReference type="ARBA" id="ARBA00022989"/>
    </source>
</evidence>
<dbReference type="GO" id="GO:0004181">
    <property type="term" value="F:metallocarboxypeptidase activity"/>
    <property type="evidence" value="ECO:0007669"/>
    <property type="project" value="UniProtKB-EC"/>
</dbReference>
<dbReference type="SUPFAM" id="SSF47672">
    <property type="entry name" value="Transferrin receptor-like dimerisation domain"/>
    <property type="match status" value="1"/>
</dbReference>
<proteinExistence type="inferred from homology"/>
<gene>
    <name evidence="20" type="ORF">NEMVEDRAFT_v1g214643</name>
</gene>
<dbReference type="PANTHER" id="PTHR10404">
    <property type="entry name" value="N-ACETYLATED-ALPHA-LINKED ACIDIC DIPEPTIDASE"/>
    <property type="match status" value="1"/>
</dbReference>
<comment type="catalytic activity">
    <reaction evidence="15">
        <text>Release of an unsubstituted, C-terminal glutamyl residue, typically from Ac-Asp-Glu or folylpoly-gamma-glutamates.</text>
        <dbReference type="EC" id="3.4.17.21"/>
    </reaction>
</comment>
<evidence type="ECO:0000256" key="3">
    <source>
        <dbReference type="ARBA" id="ARBA00005634"/>
    </source>
</evidence>
<feature type="domain" description="Transferrin receptor-like dimerisation" evidence="18">
    <location>
        <begin position="625"/>
        <end position="741"/>
    </location>
</feature>
<evidence type="ECO:0000256" key="13">
    <source>
        <dbReference type="ARBA" id="ARBA00023136"/>
    </source>
</evidence>
<keyword evidence="21" id="KW-1185">Reference proteome</keyword>
<comment type="cofactor">
    <cofactor evidence="1">
        <name>Zn(2+)</name>
        <dbReference type="ChEBI" id="CHEBI:29105"/>
    </cofactor>
</comment>
<dbReference type="InterPro" id="IPR036757">
    <property type="entry name" value="TFR-like_dimer_dom_sf"/>
</dbReference>
<dbReference type="SUPFAM" id="SSF53187">
    <property type="entry name" value="Zn-dependent exopeptidases"/>
    <property type="match status" value="1"/>
</dbReference>
<evidence type="ECO:0000256" key="15">
    <source>
        <dbReference type="ARBA" id="ARBA00052003"/>
    </source>
</evidence>
<dbReference type="InterPro" id="IPR007484">
    <property type="entry name" value="Peptidase_M28"/>
</dbReference>
<dbReference type="Proteomes" id="UP000001593">
    <property type="component" value="Unassembled WGS sequence"/>
</dbReference>
<evidence type="ECO:0000256" key="2">
    <source>
        <dbReference type="ARBA" id="ARBA00004606"/>
    </source>
</evidence>
<dbReference type="Gene3D" id="3.50.30.30">
    <property type="match status" value="1"/>
</dbReference>
<dbReference type="InterPro" id="IPR007365">
    <property type="entry name" value="TFR-like_dimer_dom"/>
</dbReference>
<keyword evidence="6 17" id="KW-0812">Transmembrane</keyword>
<evidence type="ECO:0000256" key="9">
    <source>
        <dbReference type="ARBA" id="ARBA00022833"/>
    </source>
</evidence>
<evidence type="ECO:0000259" key="18">
    <source>
        <dbReference type="Pfam" id="PF04253"/>
    </source>
</evidence>
<dbReference type="EMBL" id="DS469712">
    <property type="protein sequence ID" value="EDO34973.1"/>
    <property type="molecule type" value="Genomic_DNA"/>
</dbReference>
<comment type="subcellular location">
    <subcellularLocation>
        <location evidence="2">Membrane</location>
        <topology evidence="2">Single-pass type II membrane protein</topology>
    </subcellularLocation>
</comment>
<dbReference type="AlphaFoldDB" id="A7SMR7"/>
<dbReference type="OMA" id="DPVFHWH"/>
<dbReference type="EC" id="3.4.17.21" evidence="16"/>
<evidence type="ECO:0000256" key="16">
    <source>
        <dbReference type="ARBA" id="ARBA00066561"/>
    </source>
</evidence>
<evidence type="ECO:0000256" key="6">
    <source>
        <dbReference type="ARBA" id="ARBA00022692"/>
    </source>
</evidence>
<accession>A7SMR7</accession>
<dbReference type="InterPro" id="IPR046450">
    <property type="entry name" value="PA_dom_sf"/>
</dbReference>
<feature type="transmembrane region" description="Helical" evidence="17">
    <location>
        <begin position="20"/>
        <end position="42"/>
    </location>
</feature>
<keyword evidence="11 17" id="KW-1133">Transmembrane helix</keyword>
<dbReference type="KEGG" id="nve:5506360"/>
<dbReference type="FunFam" id="3.40.630.10:FF:000009">
    <property type="entry name" value="N-acetylated-alpha-linked acidic dipeptidase 2"/>
    <property type="match status" value="1"/>
</dbReference>
<evidence type="ECO:0000256" key="17">
    <source>
        <dbReference type="SAM" id="Phobius"/>
    </source>
</evidence>
<dbReference type="SUPFAM" id="SSF52025">
    <property type="entry name" value="PA domain"/>
    <property type="match status" value="1"/>
</dbReference>
<comment type="similarity">
    <text evidence="3">Belongs to the peptidase M28 family. M28B subfamily.</text>
</comment>
<dbReference type="Pfam" id="PF04389">
    <property type="entry name" value="Peptidase_M28"/>
    <property type="match status" value="1"/>
</dbReference>
<keyword evidence="13 17" id="KW-0472">Membrane</keyword>
<keyword evidence="8" id="KW-0378">Hydrolase</keyword>
<dbReference type="eggNOG" id="KOG2195">
    <property type="taxonomic scope" value="Eukaryota"/>
</dbReference>
<name>A7SMR7_NEMVE</name>
<keyword evidence="10" id="KW-0735">Signal-anchor</keyword>
<dbReference type="CDD" id="cd08022">
    <property type="entry name" value="M28_PSMA_like"/>
    <property type="match status" value="1"/>
</dbReference>
<organism evidence="20 21">
    <name type="scientific">Nematostella vectensis</name>
    <name type="common">Starlet sea anemone</name>
    <dbReference type="NCBI Taxonomy" id="45351"/>
    <lineage>
        <taxon>Eukaryota</taxon>
        <taxon>Metazoa</taxon>
        <taxon>Cnidaria</taxon>
        <taxon>Anthozoa</taxon>
        <taxon>Hexacorallia</taxon>
        <taxon>Actiniaria</taxon>
        <taxon>Edwardsiidae</taxon>
        <taxon>Nematostella</taxon>
    </lineage>
</organism>
<keyword evidence="4" id="KW-0121">Carboxypeptidase</keyword>
<keyword evidence="5" id="KW-0645">Protease</keyword>
<keyword evidence="14" id="KW-0325">Glycoprotein</keyword>
<dbReference type="GO" id="GO:0006508">
    <property type="term" value="P:proteolysis"/>
    <property type="evidence" value="ECO:0007669"/>
    <property type="project" value="UniProtKB-KW"/>
</dbReference>
<dbReference type="FunFam" id="3.50.30.30:FF:000045">
    <property type="entry name" value="Predicted protein"/>
    <property type="match status" value="1"/>
</dbReference>
<evidence type="ECO:0000256" key="7">
    <source>
        <dbReference type="ARBA" id="ARBA00022723"/>
    </source>
</evidence>
<evidence type="ECO:0000259" key="19">
    <source>
        <dbReference type="Pfam" id="PF04389"/>
    </source>
</evidence>
<protein>
    <recommendedName>
        <fullName evidence="16">glutamate carboxypeptidase II</fullName>
        <ecNumber evidence="16">3.4.17.21</ecNumber>
    </recommendedName>
</protein>
<dbReference type="OrthoDB" id="5841748at2759"/>
<evidence type="ECO:0000256" key="1">
    <source>
        <dbReference type="ARBA" id="ARBA00001947"/>
    </source>
</evidence>
<dbReference type="PANTHER" id="PTHR10404:SF78">
    <property type="entry name" value="N-ACETYLATED ALPHA-LINKED ACIDIC DIPEPTIDASE 2"/>
    <property type="match status" value="1"/>
</dbReference>
<dbReference type="InParanoid" id="A7SMR7"/>
<dbReference type="GO" id="GO:0004180">
    <property type="term" value="F:carboxypeptidase activity"/>
    <property type="evidence" value="ECO:0000318"/>
    <property type="project" value="GO_Central"/>
</dbReference>
<dbReference type="GO" id="GO:0046872">
    <property type="term" value="F:metal ion binding"/>
    <property type="evidence" value="ECO:0007669"/>
    <property type="project" value="UniProtKB-KW"/>
</dbReference>
<feature type="domain" description="Peptidase M28" evidence="19">
    <location>
        <begin position="359"/>
        <end position="558"/>
    </location>
</feature>
<dbReference type="PhylomeDB" id="A7SMR7"/>
<evidence type="ECO:0000313" key="20">
    <source>
        <dbReference type="EMBL" id="EDO34973.1"/>
    </source>
</evidence>
<sequence length="748" mass="84872">MEYDMDNQTYTRTKTSMTRLWIVMAFVCVVVFLSGFLIGYFATKQPNESSQLAVPNGIPKASDYFYMLQEEASEEKLADHLSHFTSVPHLAGSDREDALADYLVSQWRDFGFDHVTKEPYQVYLSAPQESRPNTITVIRDGEVEYKIEGKMKVSLDPSSGQSEDFYPFIGYSPNGTVEGDLLYVNYGLEPDFMELAKHNISAEGKIVIARQAFTIDTAAKYGAIGFISFPDVPFYAPEGTGPNETYPSKPWLSRDAVQPSSFAKYPYVGDPLTPGLPAIRGIYRKPLSEFRKTAPAIPAQPISYGQALDLLKLLKGPNVPDSWYSIFNTNFSIGPGFHGNNTKVRLEVNTQSELMTSYNVIGTISGREEPDRYVIIGNHRDSWVTGAGDASSGSAVTFEIARVLGRLRKSGWRPRRTIKFCSWGAEEWGLFGSTEWVEQNRNLLIERAVAYINLDIAVQGNFVLRTRASPMFKNVTYHWAKRLSDPVNSDKTVYETWLAHTPSDLDPTEPMIYNLFRSSDYVAFYDYIGIPSSDYGYWFGYKRQSRMYPVYHTTDDTFYWMKMFGDPGFKAHKVMAQLVGSIVLDVAGSILLPYKLTDYAHMLNISYNKVLNSNLFYGTDVVETHLRFLKEAINKFFKAAIRFDAEKDRIRLSNDTLRIRVTNDQIVQVEKAFIAPVGLPGKPYDRHVAFNFRFHNIDDLRATFPGITHEAFLALESKDWDGSRRQISMVINAVQMATSLIERVHFPQ</sequence>
<evidence type="ECO:0000313" key="21">
    <source>
        <dbReference type="Proteomes" id="UP000001593"/>
    </source>
</evidence>
<dbReference type="InterPro" id="IPR039373">
    <property type="entry name" value="Peptidase_M28B"/>
</dbReference>
<reference evidence="20 21" key="1">
    <citation type="journal article" date="2007" name="Science">
        <title>Sea anemone genome reveals ancestral eumetazoan gene repertoire and genomic organization.</title>
        <authorList>
            <person name="Putnam N.H."/>
            <person name="Srivastava M."/>
            <person name="Hellsten U."/>
            <person name="Dirks B."/>
            <person name="Chapman J."/>
            <person name="Salamov A."/>
            <person name="Terry A."/>
            <person name="Shapiro H."/>
            <person name="Lindquist E."/>
            <person name="Kapitonov V.V."/>
            <person name="Jurka J."/>
            <person name="Genikhovich G."/>
            <person name="Grigoriev I.V."/>
            <person name="Lucas S.M."/>
            <person name="Steele R.E."/>
            <person name="Finnerty J.R."/>
            <person name="Technau U."/>
            <person name="Martindale M.Q."/>
            <person name="Rokhsar D.S."/>
        </authorList>
    </citation>
    <scope>NUCLEOTIDE SEQUENCE [LARGE SCALE GENOMIC DNA]</scope>
    <source>
        <strain evidence="21">CH2 X CH6</strain>
    </source>
</reference>
<keyword evidence="7" id="KW-0479">Metal-binding</keyword>
<evidence type="ECO:0000256" key="8">
    <source>
        <dbReference type="ARBA" id="ARBA00022801"/>
    </source>
</evidence>
<evidence type="ECO:0000256" key="10">
    <source>
        <dbReference type="ARBA" id="ARBA00022968"/>
    </source>
</evidence>
<dbReference type="Gene3D" id="3.40.630.10">
    <property type="entry name" value="Zn peptidases"/>
    <property type="match status" value="1"/>
</dbReference>
<keyword evidence="12" id="KW-0482">Metalloprotease</keyword>
<dbReference type="Pfam" id="PF04253">
    <property type="entry name" value="TFR_dimer"/>
    <property type="match status" value="1"/>
</dbReference>
<evidence type="ECO:0000256" key="12">
    <source>
        <dbReference type="ARBA" id="ARBA00023049"/>
    </source>
</evidence>
<dbReference type="Gene3D" id="1.20.930.40">
    <property type="entry name" value="Transferrin receptor-like, dimerisation domain"/>
    <property type="match status" value="1"/>
</dbReference>